<keyword evidence="6" id="KW-1185">Reference proteome</keyword>
<dbReference type="Gramene" id="OB07G10850.1">
    <property type="protein sequence ID" value="OB07G10850.1"/>
    <property type="gene ID" value="OB07G10850"/>
</dbReference>
<dbReference type="Proteomes" id="UP000006038">
    <property type="component" value="Chromosome 7"/>
</dbReference>
<keyword evidence="2" id="KW-0611">Plant defense</keyword>
<dbReference type="InterPro" id="IPR032675">
    <property type="entry name" value="LRR_dom_sf"/>
</dbReference>
<dbReference type="InterPro" id="IPR055414">
    <property type="entry name" value="LRR_R13L4/SHOC2-like"/>
</dbReference>
<reference evidence="5" key="1">
    <citation type="journal article" date="2013" name="Nat. Commun.">
        <title>Whole-genome sequencing of Oryza brachyantha reveals mechanisms underlying Oryza genome evolution.</title>
        <authorList>
            <person name="Chen J."/>
            <person name="Huang Q."/>
            <person name="Gao D."/>
            <person name="Wang J."/>
            <person name="Lang Y."/>
            <person name="Liu T."/>
            <person name="Li B."/>
            <person name="Bai Z."/>
            <person name="Luis Goicoechea J."/>
            <person name="Liang C."/>
            <person name="Chen C."/>
            <person name="Zhang W."/>
            <person name="Sun S."/>
            <person name="Liao Y."/>
            <person name="Zhang X."/>
            <person name="Yang L."/>
            <person name="Song C."/>
            <person name="Wang M."/>
            <person name="Shi J."/>
            <person name="Liu G."/>
            <person name="Liu J."/>
            <person name="Zhou H."/>
            <person name="Zhou W."/>
            <person name="Yu Q."/>
            <person name="An N."/>
            <person name="Chen Y."/>
            <person name="Cai Q."/>
            <person name="Wang B."/>
            <person name="Liu B."/>
            <person name="Min J."/>
            <person name="Huang Y."/>
            <person name="Wu H."/>
            <person name="Li Z."/>
            <person name="Zhang Y."/>
            <person name="Yin Y."/>
            <person name="Song W."/>
            <person name="Jiang J."/>
            <person name="Jackson S.A."/>
            <person name="Wing R.A."/>
            <person name="Wang J."/>
            <person name="Chen M."/>
        </authorList>
    </citation>
    <scope>NUCLEOTIDE SEQUENCE [LARGE SCALE GENOMIC DNA]</scope>
    <source>
        <strain evidence="5">cv. IRGC 101232</strain>
    </source>
</reference>
<proteinExistence type="predicted"/>
<dbReference type="InterPro" id="IPR044974">
    <property type="entry name" value="Disease_R_plants"/>
</dbReference>
<dbReference type="InterPro" id="IPR058922">
    <property type="entry name" value="WHD_DRP"/>
</dbReference>
<dbReference type="GO" id="GO:0042742">
    <property type="term" value="P:defense response to bacterium"/>
    <property type="evidence" value="ECO:0007669"/>
    <property type="project" value="UniProtKB-ARBA"/>
</dbReference>
<evidence type="ECO:0000313" key="6">
    <source>
        <dbReference type="Proteomes" id="UP000006038"/>
    </source>
</evidence>
<evidence type="ECO:0000256" key="2">
    <source>
        <dbReference type="ARBA" id="ARBA00022821"/>
    </source>
</evidence>
<evidence type="ECO:0000313" key="5">
    <source>
        <dbReference type="EnsemblPlants" id="OB07G10850.1"/>
    </source>
</evidence>
<evidence type="ECO:0000256" key="1">
    <source>
        <dbReference type="ARBA" id="ARBA00022737"/>
    </source>
</evidence>
<dbReference type="Gene3D" id="3.80.10.10">
    <property type="entry name" value="Ribonuclease Inhibitor"/>
    <property type="match status" value="1"/>
</dbReference>
<dbReference type="PANTHER" id="PTHR23155:SF1228">
    <property type="entry name" value="NB-ARC DOMAIN CONTAINING PROTEIN, EXPRESSED"/>
    <property type="match status" value="1"/>
</dbReference>
<dbReference type="GO" id="GO:0009626">
    <property type="term" value="P:plant-type hypersensitive response"/>
    <property type="evidence" value="ECO:0007669"/>
    <property type="project" value="UniProtKB-ARBA"/>
</dbReference>
<dbReference type="Pfam" id="PF23598">
    <property type="entry name" value="LRR_14"/>
    <property type="match status" value="1"/>
</dbReference>
<dbReference type="AlphaFoldDB" id="J3MI53"/>
<dbReference type="InterPro" id="IPR036388">
    <property type="entry name" value="WH-like_DNA-bd_sf"/>
</dbReference>
<feature type="domain" description="Disease resistance R13L4/SHOC-2-like LRR" evidence="4">
    <location>
        <begin position="209"/>
        <end position="386"/>
    </location>
</feature>
<dbReference type="HOGENOM" id="CLU_704718_0_0_1"/>
<dbReference type="GO" id="GO:0002758">
    <property type="term" value="P:innate immune response-activating signaling pathway"/>
    <property type="evidence" value="ECO:0007669"/>
    <property type="project" value="UniProtKB-ARBA"/>
</dbReference>
<dbReference type="eggNOG" id="KOG4658">
    <property type="taxonomic scope" value="Eukaryota"/>
</dbReference>
<dbReference type="SUPFAM" id="SSF52058">
    <property type="entry name" value="L domain-like"/>
    <property type="match status" value="1"/>
</dbReference>
<evidence type="ECO:0000259" key="3">
    <source>
        <dbReference type="Pfam" id="PF23559"/>
    </source>
</evidence>
<evidence type="ECO:0008006" key="7">
    <source>
        <dbReference type="Google" id="ProtNLM"/>
    </source>
</evidence>
<name>J3MI53_ORYBR</name>
<keyword evidence="1" id="KW-0677">Repeat</keyword>
<feature type="domain" description="Disease resistance protein winged helix" evidence="3">
    <location>
        <begin position="88"/>
        <end position="159"/>
    </location>
</feature>
<reference evidence="5" key="2">
    <citation type="submission" date="2013-04" db="UniProtKB">
        <authorList>
            <consortium name="EnsemblPlants"/>
        </authorList>
    </citation>
    <scope>IDENTIFICATION</scope>
</reference>
<dbReference type="PANTHER" id="PTHR23155">
    <property type="entry name" value="DISEASE RESISTANCE PROTEIN RP"/>
    <property type="match status" value="1"/>
</dbReference>
<dbReference type="FunFam" id="1.10.10.10:FF:000322">
    <property type="entry name" value="Probable disease resistance protein At1g63360"/>
    <property type="match status" value="1"/>
</dbReference>
<accession>J3MI53</accession>
<dbReference type="Gene3D" id="1.10.10.10">
    <property type="entry name" value="Winged helix-like DNA-binding domain superfamily/Winged helix DNA-binding domain"/>
    <property type="match status" value="1"/>
</dbReference>
<evidence type="ECO:0000259" key="4">
    <source>
        <dbReference type="Pfam" id="PF23598"/>
    </source>
</evidence>
<organism evidence="5">
    <name type="scientific">Oryza brachyantha</name>
    <name type="common">malo sina</name>
    <dbReference type="NCBI Taxonomy" id="4533"/>
    <lineage>
        <taxon>Eukaryota</taxon>
        <taxon>Viridiplantae</taxon>
        <taxon>Streptophyta</taxon>
        <taxon>Embryophyta</taxon>
        <taxon>Tracheophyta</taxon>
        <taxon>Spermatophyta</taxon>
        <taxon>Magnoliopsida</taxon>
        <taxon>Liliopsida</taxon>
        <taxon>Poales</taxon>
        <taxon>Poaceae</taxon>
        <taxon>BOP clade</taxon>
        <taxon>Oryzoideae</taxon>
        <taxon>Oryzeae</taxon>
        <taxon>Oryzinae</taxon>
        <taxon>Oryza</taxon>
    </lineage>
</organism>
<sequence length="392" mass="44630">MWPASASEIVCCETLLFDCQPHEEPDSWHCPCFPDQGSKGVVCNRDVEEVVSSLIENSPTLEAMSQILSLSYDNLPYHLKACMLSFSVFPEDYITNSTILLKRWVAEGFATEKHGLAAMDTAESYLHELINRCMIQPFQFSYDNKVYTVRVHDLMHDLIVSKSAEQNFVTRITSQQHATISRDKIHRLSVFCTEQEHISCIPDRAEMTHVRSLVIIGCIEQFPSLLRFRFLQILEIIGCGFLKNEDLNNIEKLFGLKMLVLFDVPVSQLPTRIGELNQLELLLGQKTRVKEFPNSIIQLKKLTHLQLDNSKLPEGLTSMKGLQKLVNFDICSSSTKAVLELGDLINMRMLTVYWNPRDTDVCNMHGEYLISSLKKLSNLQELYIRGPVGIGL</sequence>
<dbReference type="Pfam" id="PF23559">
    <property type="entry name" value="WHD_DRP"/>
    <property type="match status" value="1"/>
</dbReference>
<protein>
    <recommendedName>
        <fullName evidence="7">NB-ARC domain-containing protein</fullName>
    </recommendedName>
</protein>
<dbReference type="OMA" id="ASEIVCC"/>
<dbReference type="EnsemblPlants" id="OB07G10850.1">
    <property type="protein sequence ID" value="OB07G10850.1"/>
    <property type="gene ID" value="OB07G10850"/>
</dbReference>